<dbReference type="InterPro" id="IPR039353">
    <property type="entry name" value="TF_Adf1"/>
</dbReference>
<feature type="region of interest" description="Disordered" evidence="1">
    <location>
        <begin position="224"/>
        <end position="253"/>
    </location>
</feature>
<dbReference type="InterPro" id="IPR006578">
    <property type="entry name" value="MADF-dom"/>
</dbReference>
<feature type="compositionally biased region" description="Low complexity" evidence="1">
    <location>
        <begin position="99"/>
        <end position="115"/>
    </location>
</feature>
<organism evidence="3 4">
    <name type="scientific">Steinernema glaseri</name>
    <dbReference type="NCBI Taxonomy" id="37863"/>
    <lineage>
        <taxon>Eukaryota</taxon>
        <taxon>Metazoa</taxon>
        <taxon>Ecdysozoa</taxon>
        <taxon>Nematoda</taxon>
        <taxon>Chromadorea</taxon>
        <taxon>Rhabditida</taxon>
        <taxon>Tylenchina</taxon>
        <taxon>Panagrolaimomorpha</taxon>
        <taxon>Strongyloidoidea</taxon>
        <taxon>Steinernematidae</taxon>
        <taxon>Steinernema</taxon>
    </lineage>
</organism>
<dbReference type="WBParaSite" id="L893_g30334.t1">
    <property type="protein sequence ID" value="L893_g30334.t1"/>
    <property type="gene ID" value="L893_g30334"/>
</dbReference>
<dbReference type="AlphaFoldDB" id="A0A1I7ZWM6"/>
<evidence type="ECO:0000259" key="2">
    <source>
        <dbReference type="PROSITE" id="PS51029"/>
    </source>
</evidence>
<dbReference type="Pfam" id="PF10545">
    <property type="entry name" value="MADF_DNA_bdg"/>
    <property type="match status" value="1"/>
</dbReference>
<sequence length="423" mass="45317">MFTLLFCPTNALQAPGATACLGHRRRRHTTAAATAVALLCGACHGRYSTVGGAAAAPSPPSSRNLRRAASVLLTTLEVVRASAAVPTSSSTTYRIIELKPQPQSQDSKSQLQQLSNHSYEATAHGNTNPPSSAASRGPGAAEAASTERGSWANNDEFTRRLIGAVRKQPSLYNPNHEHYGNKHTNSQIRNQIWAQLCDELGFPDGAQQLQTVWKRIRDRYVRERRKRRQAEQTGNAPVSSASTPTNNSGDAATISGQNAACRHFDSMRWIDAYIFESNSTNKQQSTASGSTASSSSQVQRPSSETMYYTMQSAEQSTGDMNYQTNHQDFLNVSSGNTGNSTLNFAHNGSVLDISGSPCSSTTSSEISVGSTSFTATASSKGAQQQQQQSTTGTTVVSSASEGETSQEGKFQVLSWTKALFGKR</sequence>
<feature type="region of interest" description="Disordered" evidence="1">
    <location>
        <begin position="282"/>
        <end position="304"/>
    </location>
</feature>
<evidence type="ECO:0000256" key="1">
    <source>
        <dbReference type="SAM" id="MobiDB-lite"/>
    </source>
</evidence>
<dbReference type="PROSITE" id="PS51029">
    <property type="entry name" value="MADF"/>
    <property type="match status" value="1"/>
</dbReference>
<dbReference type="GO" id="GO:0005667">
    <property type="term" value="C:transcription regulator complex"/>
    <property type="evidence" value="ECO:0007669"/>
    <property type="project" value="TreeGrafter"/>
</dbReference>
<accession>A0A1I7ZWM6</accession>
<dbReference type="GO" id="GO:0006357">
    <property type="term" value="P:regulation of transcription by RNA polymerase II"/>
    <property type="evidence" value="ECO:0007669"/>
    <property type="project" value="TreeGrafter"/>
</dbReference>
<dbReference type="GO" id="GO:0005634">
    <property type="term" value="C:nucleus"/>
    <property type="evidence" value="ECO:0007669"/>
    <property type="project" value="TreeGrafter"/>
</dbReference>
<feature type="compositionally biased region" description="Low complexity" evidence="1">
    <location>
        <begin position="129"/>
        <end position="144"/>
    </location>
</feature>
<reference evidence="4" key="1">
    <citation type="submission" date="2016-11" db="UniProtKB">
        <authorList>
            <consortium name="WormBaseParasite"/>
        </authorList>
    </citation>
    <scope>IDENTIFICATION</scope>
</reference>
<protein>
    <submittedName>
        <fullName evidence="4">MADF domain-containing protein</fullName>
    </submittedName>
</protein>
<feature type="compositionally biased region" description="Polar residues" evidence="1">
    <location>
        <begin position="116"/>
        <end position="128"/>
    </location>
</feature>
<feature type="compositionally biased region" description="Low complexity" evidence="1">
    <location>
        <begin position="374"/>
        <end position="400"/>
    </location>
</feature>
<dbReference type="PANTHER" id="PTHR12243:SF67">
    <property type="entry name" value="COREPRESSOR OF PANGOLIN, ISOFORM A-RELATED"/>
    <property type="match status" value="1"/>
</dbReference>
<feature type="compositionally biased region" description="Polar residues" evidence="1">
    <location>
        <begin position="231"/>
        <end position="253"/>
    </location>
</feature>
<feature type="domain" description="MADF" evidence="2">
    <location>
        <begin position="160"/>
        <end position="275"/>
    </location>
</feature>
<dbReference type="SMART" id="SM00595">
    <property type="entry name" value="MADF"/>
    <property type="match status" value="1"/>
</dbReference>
<feature type="region of interest" description="Disordered" evidence="1">
    <location>
        <begin position="99"/>
        <end position="155"/>
    </location>
</feature>
<dbReference type="Proteomes" id="UP000095287">
    <property type="component" value="Unplaced"/>
</dbReference>
<evidence type="ECO:0000313" key="3">
    <source>
        <dbReference type="Proteomes" id="UP000095287"/>
    </source>
</evidence>
<evidence type="ECO:0000313" key="4">
    <source>
        <dbReference type="WBParaSite" id="L893_g30334.t1"/>
    </source>
</evidence>
<keyword evidence="3" id="KW-1185">Reference proteome</keyword>
<dbReference type="PANTHER" id="PTHR12243">
    <property type="entry name" value="MADF DOMAIN TRANSCRIPTION FACTOR"/>
    <property type="match status" value="1"/>
</dbReference>
<proteinExistence type="predicted"/>
<name>A0A1I7ZWM6_9BILA</name>
<feature type="compositionally biased region" description="Low complexity" evidence="1">
    <location>
        <begin position="283"/>
        <end position="303"/>
    </location>
</feature>
<feature type="region of interest" description="Disordered" evidence="1">
    <location>
        <begin position="374"/>
        <end position="408"/>
    </location>
</feature>